<sequence>MSIYLKDRRVPVEGIPRILNLSFELSTSANYWTFKPSSHRPASERPRYLLPFTSKRMRCRGVLWLLLAARCAVEGFAAVVPAGAVYINSFVISQTGAPQYTNVTAHSGLGYVWHDTYTCIEACTELFGGAGTNFSEFYGSVSSTNLSRTCHVDALGIDCNNGPYADDYENGPLYDSYGKTSAYIKDHMCQATNYCWGMPPSPPPASPSPPPPSPPPPPHQVPLLLHLQLSPPKPTPSPPPPPPAPPHKPTPSTSSTSPPSPTPSKPSTQFDGVDDYLLLPMVEGIVSISMWVKIATDQGGDEETCIFDGTFSVTTTHSITDTLGN</sequence>
<name>A0AAE0C1X8_9CHLO</name>
<evidence type="ECO:0000313" key="3">
    <source>
        <dbReference type="EMBL" id="KAK3246284.1"/>
    </source>
</evidence>
<keyword evidence="2" id="KW-1133">Transmembrane helix</keyword>
<feature type="region of interest" description="Disordered" evidence="1">
    <location>
        <begin position="202"/>
        <end position="271"/>
    </location>
</feature>
<dbReference type="EMBL" id="LGRX02029990">
    <property type="protein sequence ID" value="KAK3246284.1"/>
    <property type="molecule type" value="Genomic_DNA"/>
</dbReference>
<keyword evidence="4" id="KW-1185">Reference proteome</keyword>
<organism evidence="3 4">
    <name type="scientific">Cymbomonas tetramitiformis</name>
    <dbReference type="NCBI Taxonomy" id="36881"/>
    <lineage>
        <taxon>Eukaryota</taxon>
        <taxon>Viridiplantae</taxon>
        <taxon>Chlorophyta</taxon>
        <taxon>Pyramimonadophyceae</taxon>
        <taxon>Pyramimonadales</taxon>
        <taxon>Pyramimonadaceae</taxon>
        <taxon>Cymbomonas</taxon>
    </lineage>
</organism>
<comment type="caution">
    <text evidence="3">The sequence shown here is derived from an EMBL/GenBank/DDBJ whole genome shotgun (WGS) entry which is preliminary data.</text>
</comment>
<evidence type="ECO:0000256" key="2">
    <source>
        <dbReference type="SAM" id="Phobius"/>
    </source>
</evidence>
<protein>
    <submittedName>
        <fullName evidence="3">Uncharacterized protein</fullName>
    </submittedName>
</protein>
<dbReference type="AlphaFoldDB" id="A0AAE0C1X8"/>
<evidence type="ECO:0000313" key="4">
    <source>
        <dbReference type="Proteomes" id="UP001190700"/>
    </source>
</evidence>
<feature type="transmembrane region" description="Helical" evidence="2">
    <location>
        <begin position="62"/>
        <end position="87"/>
    </location>
</feature>
<evidence type="ECO:0000256" key="1">
    <source>
        <dbReference type="SAM" id="MobiDB-lite"/>
    </source>
</evidence>
<accession>A0AAE0C1X8</accession>
<reference evidence="3 4" key="1">
    <citation type="journal article" date="2015" name="Genome Biol. Evol.">
        <title>Comparative Genomics of a Bacterivorous Green Alga Reveals Evolutionary Causalities and Consequences of Phago-Mixotrophic Mode of Nutrition.</title>
        <authorList>
            <person name="Burns J.A."/>
            <person name="Paasch A."/>
            <person name="Narechania A."/>
            <person name="Kim E."/>
        </authorList>
    </citation>
    <scope>NUCLEOTIDE SEQUENCE [LARGE SCALE GENOMIC DNA]</scope>
    <source>
        <strain evidence="3 4">PLY_AMNH</strain>
    </source>
</reference>
<feature type="compositionally biased region" description="Pro residues" evidence="1">
    <location>
        <begin position="202"/>
        <end position="220"/>
    </location>
</feature>
<keyword evidence="2" id="KW-0812">Transmembrane</keyword>
<dbReference type="PRINTS" id="PR01217">
    <property type="entry name" value="PRICHEXTENSN"/>
</dbReference>
<feature type="compositionally biased region" description="Pro residues" evidence="1">
    <location>
        <begin position="231"/>
        <end position="249"/>
    </location>
</feature>
<feature type="compositionally biased region" description="Low complexity" evidence="1">
    <location>
        <begin position="221"/>
        <end position="230"/>
    </location>
</feature>
<keyword evidence="2" id="KW-0472">Membrane</keyword>
<proteinExistence type="predicted"/>
<gene>
    <name evidence="3" type="ORF">CYMTET_44174</name>
</gene>
<feature type="non-terminal residue" evidence="3">
    <location>
        <position position="325"/>
    </location>
</feature>
<dbReference type="Proteomes" id="UP001190700">
    <property type="component" value="Unassembled WGS sequence"/>
</dbReference>